<evidence type="ECO:0000313" key="1">
    <source>
        <dbReference type="EMBL" id="THH00845.1"/>
    </source>
</evidence>
<accession>A0A4S4KQF4</accession>
<gene>
    <name evidence="1" type="ORF">EW026_g1716</name>
</gene>
<protein>
    <submittedName>
        <fullName evidence="1">Uncharacterized protein</fullName>
    </submittedName>
</protein>
<proteinExistence type="predicted"/>
<name>A0A4S4KQF4_9APHY</name>
<sequence length="219" mass="24478">MLSDDLSALRHRLAVVWRHPSIKRFSLNSPQIILDGGIGEPTGYPSYLLYIFFSAESTILGSLDENTIGALDPEKAMLLRPWLQLSHTTELPAHFADSFWQHVVLHFDTEPSGSWRRRSKEDHVSLSSDFASYVLLGHKQAIRTPEFTAIRAGFNLSWHSTTAFFELFNVPSLHTALPSMPTLVSSKLRPVEQPWSITFEFCPPSLPAGESTPSASSEV</sequence>
<dbReference type="Proteomes" id="UP000309038">
    <property type="component" value="Unassembled WGS sequence"/>
</dbReference>
<keyword evidence="2" id="KW-1185">Reference proteome</keyword>
<comment type="caution">
    <text evidence="1">The sequence shown here is derived from an EMBL/GenBank/DDBJ whole genome shotgun (WGS) entry which is preliminary data.</text>
</comment>
<organism evidence="1 2">
    <name type="scientific">Hermanssonia centrifuga</name>
    <dbReference type="NCBI Taxonomy" id="98765"/>
    <lineage>
        <taxon>Eukaryota</taxon>
        <taxon>Fungi</taxon>
        <taxon>Dikarya</taxon>
        <taxon>Basidiomycota</taxon>
        <taxon>Agaricomycotina</taxon>
        <taxon>Agaricomycetes</taxon>
        <taxon>Polyporales</taxon>
        <taxon>Meruliaceae</taxon>
        <taxon>Hermanssonia</taxon>
    </lineage>
</organism>
<evidence type="ECO:0000313" key="2">
    <source>
        <dbReference type="Proteomes" id="UP000309038"/>
    </source>
</evidence>
<dbReference type="EMBL" id="SGPJ01000038">
    <property type="protein sequence ID" value="THH00845.1"/>
    <property type="molecule type" value="Genomic_DNA"/>
</dbReference>
<dbReference type="AlphaFoldDB" id="A0A4S4KQF4"/>
<reference evidence="1 2" key="1">
    <citation type="submission" date="2019-02" db="EMBL/GenBank/DDBJ databases">
        <title>Genome sequencing of the rare red list fungi Phlebia centrifuga.</title>
        <authorList>
            <person name="Buettner E."/>
            <person name="Kellner H."/>
        </authorList>
    </citation>
    <scope>NUCLEOTIDE SEQUENCE [LARGE SCALE GENOMIC DNA]</scope>
    <source>
        <strain evidence="1 2">DSM 108282</strain>
    </source>
</reference>